<reference evidence="6" key="1">
    <citation type="journal article" date="2020" name="Stud. Mycol.">
        <title>101 Dothideomycetes genomes: a test case for predicting lifestyles and emergence of pathogens.</title>
        <authorList>
            <person name="Haridas S."/>
            <person name="Albert R."/>
            <person name="Binder M."/>
            <person name="Bloem J."/>
            <person name="Labutti K."/>
            <person name="Salamov A."/>
            <person name="Andreopoulos B."/>
            <person name="Baker S."/>
            <person name="Barry K."/>
            <person name="Bills G."/>
            <person name="Bluhm B."/>
            <person name="Cannon C."/>
            <person name="Castanera R."/>
            <person name="Culley D."/>
            <person name="Daum C."/>
            <person name="Ezra D."/>
            <person name="Gonzalez J."/>
            <person name="Henrissat B."/>
            <person name="Kuo A."/>
            <person name="Liang C."/>
            <person name="Lipzen A."/>
            <person name="Lutzoni F."/>
            <person name="Magnuson J."/>
            <person name="Mondo S."/>
            <person name="Nolan M."/>
            <person name="Ohm R."/>
            <person name="Pangilinan J."/>
            <person name="Park H.-J."/>
            <person name="Ramirez L."/>
            <person name="Alfaro M."/>
            <person name="Sun H."/>
            <person name="Tritt A."/>
            <person name="Yoshinaga Y."/>
            <person name="Zwiers L.-H."/>
            <person name="Turgeon B."/>
            <person name="Goodwin S."/>
            <person name="Spatafora J."/>
            <person name="Crous P."/>
            <person name="Grigoriev I."/>
        </authorList>
    </citation>
    <scope>NUCLEOTIDE SEQUENCE</scope>
    <source>
        <strain evidence="6">Tuck. ex Michener</strain>
    </source>
</reference>
<feature type="signal peptide" evidence="4">
    <location>
        <begin position="1"/>
        <end position="22"/>
    </location>
</feature>
<feature type="domain" description="FAD-binding" evidence="5">
    <location>
        <begin position="7"/>
        <end position="174"/>
    </location>
</feature>
<keyword evidence="1" id="KW-0285">Flavoprotein</keyword>
<keyword evidence="7" id="KW-1185">Reference proteome</keyword>
<dbReference type="PRINTS" id="PR00420">
    <property type="entry name" value="RNGMNOXGNASE"/>
</dbReference>
<dbReference type="EMBL" id="ML991776">
    <property type="protein sequence ID" value="KAF2238260.1"/>
    <property type="molecule type" value="Genomic_DNA"/>
</dbReference>
<sequence>MEAPRKLSVAIIGAGVAGLAAAVGLKDHPDIEYQVYERAGRLEEIGASIALGPNGLRTLERLGVVNALDNSIAFRNRSGFPMIYRHWRTNEITSVDSHHDDVERRHRTARFYRADLQKALLAHVPSEKIQLKKAFASATANSSTNSVTVSFEDGSSVNADVLLGADGIRSAVRRYFVPGSGPKWTGWVAFRSVFDVKLLEDLDDAILNEANHWWGPDRTFFASRLGNGLFTIVGGHYSDPDAPDAPYRGATWNSDGDVNEMRQYYKDWHPVIRRMVDASPYTRQYPNTAASALDRWSFCHGRATLAGDAAHAHGGTLAAGGSLAIDDGYAFAAALWHVFPPGSTHRATYDFKRALSLYERVRKLRTDRVISTVHAGNKATISRIRAGKEETDDQLRERVKNRSDPFWIHEHDVQAVFAKAVAEEIELNSPAAKF</sequence>
<gene>
    <name evidence="6" type="ORF">EV356DRAFT_303017</name>
</gene>
<dbReference type="GO" id="GO:0071949">
    <property type="term" value="F:FAD binding"/>
    <property type="evidence" value="ECO:0007669"/>
    <property type="project" value="InterPro"/>
</dbReference>
<organism evidence="6 7">
    <name type="scientific">Viridothelium virens</name>
    <name type="common">Speckled blister lichen</name>
    <name type="synonym">Trypethelium virens</name>
    <dbReference type="NCBI Taxonomy" id="1048519"/>
    <lineage>
        <taxon>Eukaryota</taxon>
        <taxon>Fungi</taxon>
        <taxon>Dikarya</taxon>
        <taxon>Ascomycota</taxon>
        <taxon>Pezizomycotina</taxon>
        <taxon>Dothideomycetes</taxon>
        <taxon>Dothideomycetes incertae sedis</taxon>
        <taxon>Trypetheliales</taxon>
        <taxon>Trypetheliaceae</taxon>
        <taxon>Viridothelium</taxon>
    </lineage>
</organism>
<evidence type="ECO:0000256" key="2">
    <source>
        <dbReference type="ARBA" id="ARBA00022827"/>
    </source>
</evidence>
<evidence type="ECO:0000313" key="6">
    <source>
        <dbReference type="EMBL" id="KAF2238260.1"/>
    </source>
</evidence>
<evidence type="ECO:0000313" key="7">
    <source>
        <dbReference type="Proteomes" id="UP000800092"/>
    </source>
</evidence>
<keyword evidence="3" id="KW-0560">Oxidoreductase</keyword>
<feature type="domain" description="FAD-binding" evidence="5">
    <location>
        <begin position="298"/>
        <end position="340"/>
    </location>
</feature>
<dbReference type="GO" id="GO:0044550">
    <property type="term" value="P:secondary metabolite biosynthetic process"/>
    <property type="evidence" value="ECO:0007669"/>
    <property type="project" value="TreeGrafter"/>
</dbReference>
<dbReference type="AlphaFoldDB" id="A0A6A6HLB3"/>
<dbReference type="GO" id="GO:0016491">
    <property type="term" value="F:oxidoreductase activity"/>
    <property type="evidence" value="ECO:0007669"/>
    <property type="project" value="UniProtKB-KW"/>
</dbReference>
<protein>
    <submittedName>
        <fullName evidence="6">FAD/NAD(P)-binding domain-containing protein</fullName>
    </submittedName>
</protein>
<evidence type="ECO:0000256" key="1">
    <source>
        <dbReference type="ARBA" id="ARBA00022630"/>
    </source>
</evidence>
<dbReference type="SUPFAM" id="SSF54373">
    <property type="entry name" value="FAD-linked reductases, C-terminal domain"/>
    <property type="match status" value="1"/>
</dbReference>
<name>A0A6A6HLB3_VIRVR</name>
<evidence type="ECO:0000259" key="5">
    <source>
        <dbReference type="Pfam" id="PF01494"/>
    </source>
</evidence>
<dbReference type="Gene3D" id="3.50.50.60">
    <property type="entry name" value="FAD/NAD(P)-binding domain"/>
    <property type="match status" value="1"/>
</dbReference>
<dbReference type="PANTHER" id="PTHR46720">
    <property type="entry name" value="HYDROXYLASE, PUTATIVE (AFU_ORTHOLOGUE AFUA_3G01460)-RELATED"/>
    <property type="match status" value="1"/>
</dbReference>
<dbReference type="SUPFAM" id="SSF51905">
    <property type="entry name" value="FAD/NAD(P)-binding domain"/>
    <property type="match status" value="1"/>
</dbReference>
<dbReference type="Proteomes" id="UP000800092">
    <property type="component" value="Unassembled WGS sequence"/>
</dbReference>
<keyword evidence="2" id="KW-0274">FAD</keyword>
<evidence type="ECO:0000256" key="4">
    <source>
        <dbReference type="SAM" id="SignalP"/>
    </source>
</evidence>
<dbReference type="OrthoDB" id="417877at2759"/>
<feature type="chain" id="PRO_5025338749" evidence="4">
    <location>
        <begin position="23"/>
        <end position="434"/>
    </location>
</feature>
<dbReference type="Pfam" id="PF01494">
    <property type="entry name" value="FAD_binding_3"/>
    <property type="match status" value="2"/>
</dbReference>
<dbReference type="InterPro" id="IPR002938">
    <property type="entry name" value="FAD-bd"/>
</dbReference>
<dbReference type="PANTHER" id="PTHR46720:SF3">
    <property type="entry name" value="FAD-BINDING DOMAIN-CONTAINING PROTEIN-RELATED"/>
    <property type="match status" value="1"/>
</dbReference>
<dbReference type="InterPro" id="IPR051104">
    <property type="entry name" value="FAD_monoxygenase"/>
</dbReference>
<accession>A0A6A6HLB3</accession>
<evidence type="ECO:0000256" key="3">
    <source>
        <dbReference type="ARBA" id="ARBA00023002"/>
    </source>
</evidence>
<keyword evidence="4" id="KW-0732">Signal</keyword>
<dbReference type="InterPro" id="IPR036188">
    <property type="entry name" value="FAD/NAD-bd_sf"/>
</dbReference>
<proteinExistence type="predicted"/>